<dbReference type="EMBL" id="CDQK01000004">
    <property type="protein sequence ID" value="CEP23440.1"/>
    <property type="molecule type" value="Genomic_DNA"/>
</dbReference>
<feature type="region of interest" description="Disordered" evidence="4">
    <location>
        <begin position="891"/>
        <end position="923"/>
    </location>
</feature>
<reference evidence="7" key="1">
    <citation type="journal article" date="2015" name="J. Biotechnol.">
        <title>The structure of the Cyberlindnera jadinii genome and its relation to Candida utilis analyzed by the occurrence of single nucleotide polymorphisms.</title>
        <authorList>
            <person name="Rupp O."/>
            <person name="Brinkrolf K."/>
            <person name="Buerth C."/>
            <person name="Kunigo M."/>
            <person name="Schneider J."/>
            <person name="Jaenicke S."/>
            <person name="Goesmann A."/>
            <person name="Puehler A."/>
            <person name="Jaeger K.-E."/>
            <person name="Ernst J.F."/>
        </authorList>
    </citation>
    <scope>NUCLEOTIDE SEQUENCE [LARGE SCALE GENOMIC DNA]</scope>
    <source>
        <strain evidence="7">ATCC 18201 / CBS 1600 / BCRC 20928 / JCM 3617 / NBRC 0987 / NRRL Y-1542</strain>
    </source>
</reference>
<evidence type="ECO:0000256" key="1">
    <source>
        <dbReference type="ARBA" id="ARBA00004555"/>
    </source>
</evidence>
<dbReference type="InterPro" id="IPR011989">
    <property type="entry name" value="ARM-like"/>
</dbReference>
<dbReference type="Proteomes" id="UP000038830">
    <property type="component" value="Unassembled WGS sequence"/>
</dbReference>
<dbReference type="SUPFAM" id="SSF48371">
    <property type="entry name" value="ARM repeat"/>
    <property type="match status" value="2"/>
</dbReference>
<proteinExistence type="predicted"/>
<evidence type="ECO:0000256" key="3">
    <source>
        <dbReference type="ARBA" id="ARBA00023054"/>
    </source>
</evidence>
<evidence type="ECO:0000259" key="5">
    <source>
        <dbReference type="Pfam" id="PF04869"/>
    </source>
</evidence>
<comment type="subcellular location">
    <subcellularLocation>
        <location evidence="1">Golgi apparatus</location>
    </subcellularLocation>
</comment>
<evidence type="ECO:0000313" key="6">
    <source>
        <dbReference type="EMBL" id="CEP23440.1"/>
    </source>
</evidence>
<keyword evidence="2" id="KW-0333">Golgi apparatus</keyword>
<organism evidence="6 7">
    <name type="scientific">Cyberlindnera jadinii (strain ATCC 18201 / CBS 1600 / BCRC 20928 / JCM 3617 / NBRC 0987 / NRRL Y-1542)</name>
    <name type="common">Torula yeast</name>
    <name type="synonym">Candida utilis</name>
    <dbReference type="NCBI Taxonomy" id="983966"/>
    <lineage>
        <taxon>Eukaryota</taxon>
        <taxon>Fungi</taxon>
        <taxon>Dikarya</taxon>
        <taxon>Ascomycota</taxon>
        <taxon>Saccharomycotina</taxon>
        <taxon>Saccharomycetes</taxon>
        <taxon>Phaffomycetales</taxon>
        <taxon>Phaffomycetaceae</taxon>
        <taxon>Cyberlindnera</taxon>
    </lineage>
</organism>
<keyword evidence="3" id="KW-0175">Coiled coil</keyword>
<dbReference type="GO" id="GO:0006886">
    <property type="term" value="P:intracellular protein transport"/>
    <property type="evidence" value="ECO:0007669"/>
    <property type="project" value="InterPro"/>
</dbReference>
<gene>
    <name evidence="6" type="ORF">BN1211_4022</name>
</gene>
<dbReference type="GO" id="GO:0000139">
    <property type="term" value="C:Golgi membrane"/>
    <property type="evidence" value="ECO:0007669"/>
    <property type="project" value="InterPro"/>
</dbReference>
<evidence type="ECO:0000313" key="7">
    <source>
        <dbReference type="Proteomes" id="UP000038830"/>
    </source>
</evidence>
<dbReference type="InterPro" id="IPR024095">
    <property type="entry name" value="Vesicle_P115"/>
</dbReference>
<feature type="region of interest" description="Disordered" evidence="4">
    <location>
        <begin position="457"/>
        <end position="496"/>
    </location>
</feature>
<dbReference type="AlphaFoldDB" id="A0A0H5C5L3"/>
<sequence length="923" mass="104732">MDLISGLMAQQKTQSADEIIPMLCDRLAHARLASDKRAAILTLKGFSRQYRESVIANGLRAVIATMKEYTIDTDIIKACLETILILFIRGEGDDDLTRSWISQQSRSQNGKYPSPLLLKEEGYSMDQFSLWIADEITQSEENIALIVSLLENTDFYVRLYTLQLLEALISTRSVKTKELLLNSPLGIPSLVQVLDDVHDPVRNEAVLLLMAVANDNFSIQKLIAFENTFDKLFEIIHEEGDIRGSIVVQDCLTLLANLLKYNVSNQKLFLETNCLPKLSYLIAEPLGEEHIVWNDQRLQNVEITLDIVKLLVTNGNESTKANQNLLHDADIFLNVLRLSFSLNTPNSLRPHALLTVADLISQNNDIQHSFSHIDVPYIDPTQPKQLQVYKNSVSVITSLLNWCLLLNSVHVFDIRVSAAYLLRAYFDGNDEGMSSFLDDQIAYFHGEVDMVEEPDTIVGNDTESRDDQETQFNGSTDPSAENATSEPSTPTVDPRDVPIANIFHALLEYDPDIKLNPYKTWFSACTLIYLMKDNEEVKTTVRQLTSGDAESGEEVLSAIQAMFGNLLANVHAQDPRIAISYLMILIVMLYEDSAAVDDFLSDISNLKSLLQFLSQPDAESPIVQGLATVLVGIAYEFSSKNSPIPRVDLHSLIIKIVGKDNYAFKILQLKEAPLFYTFTEEDIFHPSKDETGLPSVFLESTVVWLIKEHFYRIKNTLNRDPNIESNGRLSYEKYELLQDEHHELQSTYQNVLQESKKVKHDSEQQLKKLSTDLGDVSHDLDVRTEELTVLKSRYSDLESKFTHTSKDLAELQKQHGELTKGFEEKSKDVDSFAEQVLQKDNRISKLESELEMLKSQKKKAEDGINKMSRELFQLSKEKEDLEKKVKQLEKESQKSIKQQEKLDQSLKQKNEELNSYKSKLDAA</sequence>
<feature type="domain" description="Vesicle tethering protein Uso1/P115-like head" evidence="5">
    <location>
        <begin position="363"/>
        <end position="717"/>
    </location>
</feature>
<dbReference type="GO" id="GO:0012507">
    <property type="term" value="C:ER to Golgi transport vesicle membrane"/>
    <property type="evidence" value="ECO:0007669"/>
    <property type="project" value="TreeGrafter"/>
</dbReference>
<dbReference type="Gene3D" id="1.10.287.1490">
    <property type="match status" value="1"/>
</dbReference>
<dbReference type="GO" id="GO:0005795">
    <property type="term" value="C:Golgi stack"/>
    <property type="evidence" value="ECO:0007669"/>
    <property type="project" value="TreeGrafter"/>
</dbReference>
<dbReference type="Pfam" id="PF04869">
    <property type="entry name" value="Uso1_p115_head"/>
    <property type="match status" value="1"/>
</dbReference>
<dbReference type="GO" id="GO:0005783">
    <property type="term" value="C:endoplasmic reticulum"/>
    <property type="evidence" value="ECO:0007669"/>
    <property type="project" value="TreeGrafter"/>
</dbReference>
<accession>A0A0H5C5L3</accession>
<dbReference type="InterPro" id="IPR016024">
    <property type="entry name" value="ARM-type_fold"/>
</dbReference>
<dbReference type="GO" id="GO:0006888">
    <property type="term" value="P:endoplasmic reticulum to Golgi vesicle-mediated transport"/>
    <property type="evidence" value="ECO:0007669"/>
    <property type="project" value="TreeGrafter"/>
</dbReference>
<dbReference type="PANTHER" id="PTHR10013">
    <property type="entry name" value="GENERAL VESICULAR TRANSPORT FACTOR P115"/>
    <property type="match status" value="1"/>
</dbReference>
<evidence type="ECO:0000256" key="4">
    <source>
        <dbReference type="SAM" id="MobiDB-lite"/>
    </source>
</evidence>
<evidence type="ECO:0000256" key="2">
    <source>
        <dbReference type="ARBA" id="ARBA00023034"/>
    </source>
</evidence>
<dbReference type="GO" id="GO:0048280">
    <property type="term" value="P:vesicle fusion with Golgi apparatus"/>
    <property type="evidence" value="ECO:0007669"/>
    <property type="project" value="InterPro"/>
</dbReference>
<name>A0A0H5C5L3_CYBJN</name>
<dbReference type="Gene3D" id="1.25.10.10">
    <property type="entry name" value="Leucine-rich Repeat Variant"/>
    <property type="match status" value="1"/>
</dbReference>
<dbReference type="GO" id="GO:0048211">
    <property type="term" value="P:Golgi vesicle docking"/>
    <property type="evidence" value="ECO:0007669"/>
    <property type="project" value="TreeGrafter"/>
</dbReference>
<feature type="compositionally biased region" description="Polar residues" evidence="4">
    <location>
        <begin position="470"/>
        <end position="491"/>
    </location>
</feature>
<dbReference type="PANTHER" id="PTHR10013:SF0">
    <property type="entry name" value="GENERAL VESICULAR TRANSPORT FACTOR P115"/>
    <property type="match status" value="1"/>
</dbReference>
<protein>
    <recommendedName>
        <fullName evidence="5">Vesicle tethering protein Uso1/P115-like head domain-containing protein</fullName>
    </recommendedName>
</protein>
<dbReference type="InterPro" id="IPR006953">
    <property type="entry name" value="Vesicle_Uso1_P115_head"/>
</dbReference>